<evidence type="ECO:0000256" key="5">
    <source>
        <dbReference type="ARBA" id="ARBA00022949"/>
    </source>
</evidence>
<dbReference type="InterPro" id="IPR004031">
    <property type="entry name" value="PMP22/EMP/MP20/Claudin"/>
</dbReference>
<dbReference type="InterPro" id="IPR006187">
    <property type="entry name" value="Claudin"/>
</dbReference>
<comment type="caution">
    <text evidence="8">Lacks conserved residue(s) required for the propagation of feature annotation.</text>
</comment>
<keyword evidence="2 8" id="KW-0796">Tight junction</keyword>
<keyword evidence="3 8" id="KW-1003">Cell membrane</keyword>
<dbReference type="PRINTS" id="PR01077">
    <property type="entry name" value="CLAUDIN"/>
</dbReference>
<dbReference type="PROSITE" id="PS01346">
    <property type="entry name" value="CLAUDIN"/>
    <property type="match status" value="1"/>
</dbReference>
<evidence type="ECO:0000256" key="1">
    <source>
        <dbReference type="ARBA" id="ARBA00008295"/>
    </source>
</evidence>
<name>A0AAV7LFL1_PLEWA</name>
<keyword evidence="4 8" id="KW-0812">Transmembrane</keyword>
<evidence type="ECO:0000256" key="3">
    <source>
        <dbReference type="ARBA" id="ARBA00022475"/>
    </source>
</evidence>
<comment type="similarity">
    <text evidence="1 8">Belongs to the claudin family.</text>
</comment>
<feature type="transmembrane region" description="Helical" evidence="8">
    <location>
        <begin position="121"/>
        <end position="141"/>
    </location>
</feature>
<dbReference type="PANTHER" id="PTHR12002">
    <property type="entry name" value="CLAUDIN"/>
    <property type="match status" value="1"/>
</dbReference>
<dbReference type="EMBL" id="JANPWB010000015">
    <property type="protein sequence ID" value="KAJ1090411.1"/>
    <property type="molecule type" value="Genomic_DNA"/>
</dbReference>
<evidence type="ECO:0000256" key="2">
    <source>
        <dbReference type="ARBA" id="ARBA00022427"/>
    </source>
</evidence>
<dbReference type="FunFam" id="1.20.140.150:FF:000001">
    <property type="entry name" value="Claudin"/>
    <property type="match status" value="1"/>
</dbReference>
<dbReference type="Gene3D" id="1.20.140.150">
    <property type="match status" value="1"/>
</dbReference>
<evidence type="ECO:0000256" key="7">
    <source>
        <dbReference type="ARBA" id="ARBA00023136"/>
    </source>
</evidence>
<keyword evidence="6 8" id="KW-1133">Transmembrane helix</keyword>
<proteinExistence type="inferred from homology"/>
<feature type="region of interest" description="Disordered" evidence="9">
    <location>
        <begin position="201"/>
        <end position="224"/>
    </location>
</feature>
<protein>
    <recommendedName>
        <fullName evidence="8">Claudin</fullName>
    </recommendedName>
</protein>
<dbReference type="Proteomes" id="UP001066276">
    <property type="component" value="Chromosome 11"/>
</dbReference>
<evidence type="ECO:0000256" key="6">
    <source>
        <dbReference type="ARBA" id="ARBA00022989"/>
    </source>
</evidence>
<dbReference type="GO" id="GO:0005886">
    <property type="term" value="C:plasma membrane"/>
    <property type="evidence" value="ECO:0007669"/>
    <property type="project" value="UniProtKB-SubCell"/>
</dbReference>
<evidence type="ECO:0000256" key="9">
    <source>
        <dbReference type="SAM" id="MobiDB-lite"/>
    </source>
</evidence>
<dbReference type="Pfam" id="PF00822">
    <property type="entry name" value="PMP22_Claudin"/>
    <property type="match status" value="1"/>
</dbReference>
<sequence length="224" mass="24205">MSAALEITGFLLGLGGWLLTGVTVPNNYWKISTVQGNVITTSRVYENLWKSCAQDSTGISSCKTFDSLLSLPAHVQACRALMIIALALGLLAMALSLFGLQCTKVGSSDENTKGKIALAGGLVFIFGGLSSLVAISWYAGMITKQFYDPLYGGIKYELGDALYLGWAGSLLLILGGSFLTCSCKRKKKTQKGRYEYDYTTTQTAPSNTKERKQFDNEGPSRAYV</sequence>
<evidence type="ECO:0000313" key="10">
    <source>
        <dbReference type="EMBL" id="KAJ1090411.1"/>
    </source>
</evidence>
<keyword evidence="5 8" id="KW-0965">Cell junction</keyword>
<dbReference type="GO" id="GO:0005923">
    <property type="term" value="C:bicellular tight junction"/>
    <property type="evidence" value="ECO:0007669"/>
    <property type="project" value="UniProtKB-SubCell"/>
</dbReference>
<organism evidence="10 11">
    <name type="scientific">Pleurodeles waltl</name>
    <name type="common">Iberian ribbed newt</name>
    <dbReference type="NCBI Taxonomy" id="8319"/>
    <lineage>
        <taxon>Eukaryota</taxon>
        <taxon>Metazoa</taxon>
        <taxon>Chordata</taxon>
        <taxon>Craniata</taxon>
        <taxon>Vertebrata</taxon>
        <taxon>Euteleostomi</taxon>
        <taxon>Amphibia</taxon>
        <taxon>Batrachia</taxon>
        <taxon>Caudata</taxon>
        <taxon>Salamandroidea</taxon>
        <taxon>Salamandridae</taxon>
        <taxon>Pleurodelinae</taxon>
        <taxon>Pleurodeles</taxon>
    </lineage>
</organism>
<gene>
    <name evidence="10" type="ORF">NDU88_003543</name>
</gene>
<keyword evidence="7 8" id="KW-0472">Membrane</keyword>
<evidence type="ECO:0000313" key="11">
    <source>
        <dbReference type="Proteomes" id="UP001066276"/>
    </source>
</evidence>
<comment type="subcellular location">
    <subcellularLocation>
        <location evidence="8">Cell junction</location>
        <location evidence="8">Tight junction</location>
    </subcellularLocation>
    <subcellularLocation>
        <location evidence="8">Cell membrane</location>
        <topology evidence="8">Multi-pass membrane protein</topology>
    </subcellularLocation>
</comment>
<accession>A0AAV7LFL1</accession>
<evidence type="ECO:0000256" key="8">
    <source>
        <dbReference type="RuleBase" id="RU060637"/>
    </source>
</evidence>
<reference evidence="10" key="1">
    <citation type="journal article" date="2022" name="bioRxiv">
        <title>Sequencing and chromosome-scale assembly of the giantPleurodeles waltlgenome.</title>
        <authorList>
            <person name="Brown T."/>
            <person name="Elewa A."/>
            <person name="Iarovenko S."/>
            <person name="Subramanian E."/>
            <person name="Araus A.J."/>
            <person name="Petzold A."/>
            <person name="Susuki M."/>
            <person name="Suzuki K.-i.T."/>
            <person name="Hayashi T."/>
            <person name="Toyoda A."/>
            <person name="Oliveira C."/>
            <person name="Osipova E."/>
            <person name="Leigh N.D."/>
            <person name="Simon A."/>
            <person name="Yun M.H."/>
        </authorList>
    </citation>
    <scope>NUCLEOTIDE SEQUENCE</scope>
    <source>
        <strain evidence="10">20211129_DDA</strain>
        <tissue evidence="10">Liver</tissue>
    </source>
</reference>
<dbReference type="InterPro" id="IPR017974">
    <property type="entry name" value="Claudin_CS"/>
</dbReference>
<feature type="transmembrane region" description="Helical" evidence="8">
    <location>
        <begin position="161"/>
        <end position="181"/>
    </location>
</feature>
<comment type="caution">
    <text evidence="10">The sequence shown here is derived from an EMBL/GenBank/DDBJ whole genome shotgun (WGS) entry which is preliminary data.</text>
</comment>
<evidence type="ECO:0000256" key="4">
    <source>
        <dbReference type="ARBA" id="ARBA00022692"/>
    </source>
</evidence>
<feature type="transmembrane region" description="Helical" evidence="8">
    <location>
        <begin position="80"/>
        <end position="100"/>
    </location>
</feature>
<comment type="function">
    <text evidence="8">Claudins function as major constituents of the tight junction complexes that regulate the permeability of epithelia.</text>
</comment>
<dbReference type="GO" id="GO:0005198">
    <property type="term" value="F:structural molecule activity"/>
    <property type="evidence" value="ECO:0007669"/>
    <property type="project" value="InterPro"/>
</dbReference>
<dbReference type="AlphaFoldDB" id="A0AAV7LFL1"/>
<keyword evidence="11" id="KW-1185">Reference proteome</keyword>